<reference evidence="1" key="1">
    <citation type="submission" date="2014-11" db="EMBL/GenBank/DDBJ databases">
        <authorList>
            <person name="Otto D Thomas"/>
            <person name="Naeem Raeece"/>
        </authorList>
    </citation>
    <scope>NUCLEOTIDE SEQUENCE</scope>
</reference>
<evidence type="ECO:0000313" key="1">
    <source>
        <dbReference type="EMBL" id="CEM40298.1"/>
    </source>
</evidence>
<accession>A0A0G4H8L2</accession>
<dbReference type="AlphaFoldDB" id="A0A0G4H8L2"/>
<dbReference type="EMBL" id="CDMZ01002010">
    <property type="protein sequence ID" value="CEM40298.1"/>
    <property type="molecule type" value="Genomic_DNA"/>
</dbReference>
<sequence length="67" mass="7559">MRAGSLSAKAAVIGWYEGEFVETAGEHRSFGRFFNELDFGTDPEETFAEDSFTMFKDCKDPDAALRR</sequence>
<organism evidence="1">
    <name type="scientific">Chromera velia CCMP2878</name>
    <dbReference type="NCBI Taxonomy" id="1169474"/>
    <lineage>
        <taxon>Eukaryota</taxon>
        <taxon>Sar</taxon>
        <taxon>Alveolata</taxon>
        <taxon>Colpodellida</taxon>
        <taxon>Chromeraceae</taxon>
        <taxon>Chromera</taxon>
    </lineage>
</organism>
<gene>
    <name evidence="1" type="ORF">Cvel_25203</name>
</gene>
<proteinExistence type="predicted"/>
<dbReference type="VEuPathDB" id="CryptoDB:Cvel_25203"/>
<name>A0A0G4H8L2_9ALVE</name>
<protein>
    <submittedName>
        <fullName evidence="1">Uncharacterized protein</fullName>
    </submittedName>
</protein>